<organism evidence="1">
    <name type="scientific">Arundo donax</name>
    <name type="common">Giant reed</name>
    <name type="synonym">Donax arundinaceus</name>
    <dbReference type="NCBI Taxonomy" id="35708"/>
    <lineage>
        <taxon>Eukaryota</taxon>
        <taxon>Viridiplantae</taxon>
        <taxon>Streptophyta</taxon>
        <taxon>Embryophyta</taxon>
        <taxon>Tracheophyta</taxon>
        <taxon>Spermatophyta</taxon>
        <taxon>Magnoliopsida</taxon>
        <taxon>Liliopsida</taxon>
        <taxon>Poales</taxon>
        <taxon>Poaceae</taxon>
        <taxon>PACMAD clade</taxon>
        <taxon>Arundinoideae</taxon>
        <taxon>Arundineae</taxon>
        <taxon>Arundo</taxon>
    </lineage>
</organism>
<accession>A0A0A8YZG1</accession>
<protein>
    <submittedName>
        <fullName evidence="1">Uncharacterized protein</fullName>
    </submittedName>
</protein>
<dbReference type="EMBL" id="GBRH01269908">
    <property type="protein sequence ID" value="JAD27987.1"/>
    <property type="molecule type" value="Transcribed_RNA"/>
</dbReference>
<name>A0A0A8YZG1_ARUDO</name>
<reference evidence="1" key="2">
    <citation type="journal article" date="2015" name="Data Brief">
        <title>Shoot transcriptome of the giant reed, Arundo donax.</title>
        <authorList>
            <person name="Barrero R.A."/>
            <person name="Guerrero F.D."/>
            <person name="Moolhuijzen P."/>
            <person name="Goolsby J.A."/>
            <person name="Tidwell J."/>
            <person name="Bellgard S.E."/>
            <person name="Bellgard M.I."/>
        </authorList>
    </citation>
    <scope>NUCLEOTIDE SEQUENCE</scope>
    <source>
        <tissue evidence="1">Shoot tissue taken approximately 20 cm above the soil surface</tissue>
    </source>
</reference>
<reference evidence="1" key="1">
    <citation type="submission" date="2014-09" db="EMBL/GenBank/DDBJ databases">
        <authorList>
            <person name="Magalhaes I.L.F."/>
            <person name="Oliveira U."/>
            <person name="Santos F.R."/>
            <person name="Vidigal T.H.D.A."/>
            <person name="Brescovit A.D."/>
            <person name="Santos A.J."/>
        </authorList>
    </citation>
    <scope>NUCLEOTIDE SEQUENCE</scope>
    <source>
        <tissue evidence="1">Shoot tissue taken approximately 20 cm above the soil surface</tissue>
    </source>
</reference>
<dbReference type="AlphaFoldDB" id="A0A0A8YZG1"/>
<sequence length="69" mass="8087">MVISFCISDILKHSFRYADSWRLVDNFAWKLIHAAPTFLLFQTLVIYSIHIGSHHGYCCLPELILFHVH</sequence>
<evidence type="ECO:0000313" key="1">
    <source>
        <dbReference type="EMBL" id="JAD27987.1"/>
    </source>
</evidence>
<proteinExistence type="predicted"/>